<evidence type="ECO:0008006" key="3">
    <source>
        <dbReference type="Google" id="ProtNLM"/>
    </source>
</evidence>
<reference evidence="1 2" key="1">
    <citation type="submission" date="2016-07" db="EMBL/GenBank/DDBJ databases">
        <title>Multiple horizontal gene transfer events from other fungi enriched the ability of initially mycotrophic Trichoderma (Ascomycota) to feed on dead plant biomass.</title>
        <authorList>
            <consortium name="DOE Joint Genome Institute"/>
            <person name="Aerts A."/>
            <person name="Atanasova L."/>
            <person name="Chenthamara K."/>
            <person name="Zhang J."/>
            <person name="Grujic M."/>
            <person name="Henrissat B."/>
            <person name="Kuo A."/>
            <person name="Salamov A."/>
            <person name="Lipzen A."/>
            <person name="Labutti K."/>
            <person name="Barry K."/>
            <person name="Miao Y."/>
            <person name="Rahimi M.J."/>
            <person name="Shen Q."/>
            <person name="Grigoriev I.V."/>
            <person name="Kubicek C.P."/>
            <person name="Druzhinina I.S."/>
        </authorList>
    </citation>
    <scope>NUCLEOTIDE SEQUENCE [LARGE SCALE GENOMIC DNA]</scope>
    <source>
        <strain evidence="1 2">ATCC 18648</strain>
    </source>
</reference>
<evidence type="ECO:0000313" key="2">
    <source>
        <dbReference type="Proteomes" id="UP000240760"/>
    </source>
</evidence>
<dbReference type="AlphaFoldDB" id="A0A2T4BZE8"/>
<protein>
    <recommendedName>
        <fullName evidence="3">TPR-like protein</fullName>
    </recommendedName>
</protein>
<organism evidence="1 2">
    <name type="scientific">Trichoderma longibrachiatum ATCC 18648</name>
    <dbReference type="NCBI Taxonomy" id="983965"/>
    <lineage>
        <taxon>Eukaryota</taxon>
        <taxon>Fungi</taxon>
        <taxon>Dikarya</taxon>
        <taxon>Ascomycota</taxon>
        <taxon>Pezizomycotina</taxon>
        <taxon>Sordariomycetes</taxon>
        <taxon>Hypocreomycetidae</taxon>
        <taxon>Hypocreales</taxon>
        <taxon>Hypocreaceae</taxon>
        <taxon>Trichoderma</taxon>
    </lineage>
</organism>
<dbReference type="OrthoDB" id="440128at2759"/>
<feature type="non-terminal residue" evidence="1">
    <location>
        <position position="1"/>
    </location>
</feature>
<sequence>LEKAQSWFEKALVLDADRGDSWAWYYKFLVQHGTDEKRADMVTKCVLNEPRHGEVWQAVAKNPKNAKKSVEEILKLVAAELEQ</sequence>
<name>A0A2T4BZE8_TRILO</name>
<dbReference type="Proteomes" id="UP000240760">
    <property type="component" value="Unassembled WGS sequence"/>
</dbReference>
<proteinExistence type="predicted"/>
<evidence type="ECO:0000313" key="1">
    <source>
        <dbReference type="EMBL" id="PTB74689.1"/>
    </source>
</evidence>
<dbReference type="Gene3D" id="1.25.40.10">
    <property type="entry name" value="Tetratricopeptide repeat domain"/>
    <property type="match status" value="1"/>
</dbReference>
<keyword evidence="2" id="KW-1185">Reference proteome</keyword>
<dbReference type="STRING" id="983965.A0A2T4BZE8"/>
<dbReference type="EMBL" id="KZ679135">
    <property type="protein sequence ID" value="PTB74689.1"/>
    <property type="molecule type" value="Genomic_DNA"/>
</dbReference>
<dbReference type="SUPFAM" id="SSF48452">
    <property type="entry name" value="TPR-like"/>
    <property type="match status" value="1"/>
</dbReference>
<dbReference type="InterPro" id="IPR011990">
    <property type="entry name" value="TPR-like_helical_dom_sf"/>
</dbReference>
<accession>A0A2T4BZE8</accession>
<gene>
    <name evidence="1" type="ORF">M440DRAFT_1423680</name>
</gene>